<sequence>MQSAKSNVPCSINFHKILIDLGEKCTTLYVYKIEVTPSMEIISVKGPNGRKIKPSTKLEKRNRSKKYKQKLPKALLHIIKNLVPKEEWELTKFSIVSTSIQDPNDPIFQEEATKIQTYLRKKGLHTKKNEQLTVFNYDFQMHLTWVSLNYALGEGVKIKEVAEAALLAEDGGALIYIPNNFQEIPPKYTKSIYPLGRSRRFYSHRLGCGLDDIRKKILQAKQQDTGYLKSFCMCRTRRATWYYNSIKYTIKGRSKTNVNYDECRNDVLRVVSKLGKPPGFTAGKYLFALQKFFSVAVRGSLVCKKRGGTVTLEAIEKRAKEICEENHEDIFLCMDMVFMHTLFKESYGLKDETEVKFYEKVCGFPIHWSLAAAMVDVRNFEPLQTTISLTDTLRL</sequence>
<dbReference type="AlphaFoldDB" id="A0AAN8S946"/>
<evidence type="ECO:0000256" key="2">
    <source>
        <dbReference type="ARBA" id="ARBA00022801"/>
    </source>
</evidence>
<evidence type="ECO:0000313" key="3">
    <source>
        <dbReference type="EMBL" id="KAK6628191.1"/>
    </source>
</evidence>
<reference evidence="3 4" key="1">
    <citation type="submission" date="2023-10" db="EMBL/GenBank/DDBJ databases">
        <title>Genomes of two closely related lineages of the louse Polyplax serrata with different host specificities.</title>
        <authorList>
            <person name="Martinu J."/>
            <person name="Tarabai H."/>
            <person name="Stefka J."/>
            <person name="Hypsa V."/>
        </authorList>
    </citation>
    <scope>NUCLEOTIDE SEQUENCE [LARGE SCALE GENOMIC DNA]</scope>
    <source>
        <strain evidence="3">HR10_N</strain>
    </source>
</reference>
<dbReference type="PANTHER" id="PTHR11782">
    <property type="entry name" value="ADENOSINE/GUANOSINE DIPHOSPHATASE"/>
    <property type="match status" value="1"/>
</dbReference>
<evidence type="ECO:0000256" key="1">
    <source>
        <dbReference type="ARBA" id="ARBA00009283"/>
    </source>
</evidence>
<gene>
    <name evidence="3" type="ORF">RUM43_002003</name>
</gene>
<comment type="caution">
    <text evidence="3">The sequence shown here is derived from an EMBL/GenBank/DDBJ whole genome shotgun (WGS) entry which is preliminary data.</text>
</comment>
<keyword evidence="2" id="KW-0378">Hydrolase</keyword>
<dbReference type="Gene3D" id="3.30.420.150">
    <property type="entry name" value="Exopolyphosphatase. Domain 2"/>
    <property type="match status" value="1"/>
</dbReference>
<dbReference type="PANTHER" id="PTHR11782:SF127">
    <property type="entry name" value="NTPASE, ISOFORM F"/>
    <property type="match status" value="1"/>
</dbReference>
<dbReference type="Pfam" id="PF01150">
    <property type="entry name" value="GDA1_CD39"/>
    <property type="match status" value="1"/>
</dbReference>
<dbReference type="GO" id="GO:0016787">
    <property type="term" value="F:hydrolase activity"/>
    <property type="evidence" value="ECO:0007669"/>
    <property type="project" value="UniProtKB-KW"/>
</dbReference>
<protein>
    <submittedName>
        <fullName evidence="3">Uncharacterized protein</fullName>
    </submittedName>
</protein>
<proteinExistence type="inferred from homology"/>
<dbReference type="EMBL" id="JAWJWE010000036">
    <property type="protein sequence ID" value="KAK6628191.1"/>
    <property type="molecule type" value="Genomic_DNA"/>
</dbReference>
<name>A0AAN8S946_POLSC</name>
<dbReference type="InterPro" id="IPR000407">
    <property type="entry name" value="GDA1_CD39_NTPase"/>
</dbReference>
<organism evidence="3 4">
    <name type="scientific">Polyplax serrata</name>
    <name type="common">Common mouse louse</name>
    <dbReference type="NCBI Taxonomy" id="468196"/>
    <lineage>
        <taxon>Eukaryota</taxon>
        <taxon>Metazoa</taxon>
        <taxon>Ecdysozoa</taxon>
        <taxon>Arthropoda</taxon>
        <taxon>Hexapoda</taxon>
        <taxon>Insecta</taxon>
        <taxon>Pterygota</taxon>
        <taxon>Neoptera</taxon>
        <taxon>Paraneoptera</taxon>
        <taxon>Psocodea</taxon>
        <taxon>Troctomorpha</taxon>
        <taxon>Phthiraptera</taxon>
        <taxon>Anoplura</taxon>
        <taxon>Polyplacidae</taxon>
        <taxon>Polyplax</taxon>
    </lineage>
</organism>
<evidence type="ECO:0000313" key="4">
    <source>
        <dbReference type="Proteomes" id="UP001372834"/>
    </source>
</evidence>
<dbReference type="Proteomes" id="UP001372834">
    <property type="component" value="Unassembled WGS sequence"/>
</dbReference>
<comment type="similarity">
    <text evidence="1">Belongs to the GDA1/CD39 NTPase family.</text>
</comment>
<accession>A0AAN8S946</accession>